<dbReference type="RefSeq" id="WP_049684961.1">
    <property type="nucleotide sequence ID" value="NZ_CP009170.1"/>
</dbReference>
<dbReference type="InterPro" id="IPR034505">
    <property type="entry name" value="Coproporphyrinogen-III_oxidase"/>
</dbReference>
<dbReference type="Pfam" id="PF04055">
    <property type="entry name" value="Radical_SAM"/>
    <property type="match status" value="1"/>
</dbReference>
<keyword evidence="3" id="KW-0349">Heme</keyword>
<dbReference type="GO" id="GO:0005737">
    <property type="term" value="C:cytoplasm"/>
    <property type="evidence" value="ECO:0007669"/>
    <property type="project" value="UniProtKB-SubCell"/>
</dbReference>
<dbReference type="PANTHER" id="PTHR13932">
    <property type="entry name" value="COPROPORPHYRINIGEN III OXIDASE"/>
    <property type="match status" value="1"/>
</dbReference>
<evidence type="ECO:0000256" key="3">
    <source>
        <dbReference type="RuleBase" id="RU364116"/>
    </source>
</evidence>
<keyword evidence="3" id="KW-0963">Cytoplasm</keyword>
<keyword evidence="3" id="KW-0143">Chaperone</keyword>
<comment type="similarity">
    <text evidence="1">Belongs to the anaerobic coproporphyrinogen-III oxidase family. HemW subfamily.</text>
</comment>
<dbReference type="GO" id="GO:0004109">
    <property type="term" value="F:coproporphyrinogen oxidase activity"/>
    <property type="evidence" value="ECO:0007669"/>
    <property type="project" value="InterPro"/>
</dbReference>
<dbReference type="PANTHER" id="PTHR13932:SF5">
    <property type="entry name" value="RADICAL S-ADENOSYL METHIONINE DOMAIN-CONTAINING PROTEIN 1, MITOCHONDRIAL"/>
    <property type="match status" value="1"/>
</dbReference>
<accession>A0A097AQS5</accession>
<dbReference type="GO" id="GO:0006779">
    <property type="term" value="P:porphyrin-containing compound biosynthetic process"/>
    <property type="evidence" value="ECO:0007669"/>
    <property type="project" value="InterPro"/>
</dbReference>
<dbReference type="InterPro" id="IPR058240">
    <property type="entry name" value="rSAM_sf"/>
</dbReference>
<dbReference type="KEGG" id="tki:TKV_c09880"/>
<dbReference type="eggNOG" id="COG0635">
    <property type="taxonomic scope" value="Bacteria"/>
</dbReference>
<dbReference type="SFLD" id="SFLDG01065">
    <property type="entry name" value="anaerobic_coproporphyrinogen-I"/>
    <property type="match status" value="1"/>
</dbReference>
<gene>
    <name evidence="5" type="primary">hemN2</name>
    <name evidence="5" type="ORF">TKV_c09880</name>
</gene>
<proteinExistence type="inferred from homology"/>
<dbReference type="Gene3D" id="3.80.30.20">
    <property type="entry name" value="tm_1862 like domain"/>
    <property type="match status" value="1"/>
</dbReference>
<keyword evidence="3" id="KW-0004">4Fe-4S</keyword>
<dbReference type="HOGENOM" id="CLU_027579_2_2_9"/>
<evidence type="ECO:0000313" key="6">
    <source>
        <dbReference type="Proteomes" id="UP000029669"/>
    </source>
</evidence>
<keyword evidence="6" id="KW-1185">Reference proteome</keyword>
<dbReference type="InterPro" id="IPR010723">
    <property type="entry name" value="HemN_C"/>
</dbReference>
<keyword evidence="3" id="KW-0479">Metal-binding</keyword>
<dbReference type="NCBIfam" id="TIGR00539">
    <property type="entry name" value="hemN_rel"/>
    <property type="match status" value="1"/>
</dbReference>
<dbReference type="SFLD" id="SFLDS00029">
    <property type="entry name" value="Radical_SAM"/>
    <property type="match status" value="1"/>
</dbReference>
<dbReference type="InterPro" id="IPR004559">
    <property type="entry name" value="HemW-like"/>
</dbReference>
<keyword evidence="3" id="KW-0408">Iron</keyword>
<comment type="subcellular location">
    <subcellularLocation>
        <location evidence="3">Cytoplasm</location>
    </subcellularLocation>
</comment>
<keyword evidence="3" id="KW-0411">Iron-sulfur</keyword>
<dbReference type="AlphaFoldDB" id="A0A097AQS5"/>
<dbReference type="GO" id="GO:0046872">
    <property type="term" value="F:metal ion binding"/>
    <property type="evidence" value="ECO:0007669"/>
    <property type="project" value="UniProtKB-UniRule"/>
</dbReference>
<feature type="domain" description="Radical SAM core" evidence="4">
    <location>
        <begin position="1"/>
        <end position="234"/>
    </location>
</feature>
<comment type="function">
    <text evidence="3">Probably acts as a heme chaperone, transferring heme to an unknown acceptor. Binds one molecule of heme per monomer, possibly covalently. Binds 1 [4Fe-4S] cluster. The cluster is coordinated with 3 cysteines and an exchangeable S-adenosyl-L-methionine.</text>
</comment>
<evidence type="ECO:0000259" key="4">
    <source>
        <dbReference type="PROSITE" id="PS51918"/>
    </source>
</evidence>
<dbReference type="CDD" id="cd01335">
    <property type="entry name" value="Radical_SAM"/>
    <property type="match status" value="1"/>
</dbReference>
<dbReference type="SFLD" id="SFLDF00562">
    <property type="entry name" value="HemN-like__clustered_with_heat"/>
    <property type="match status" value="1"/>
</dbReference>
<dbReference type="SFLD" id="SFLDF00288">
    <property type="entry name" value="HemN-like__clustered_with_nucl"/>
    <property type="match status" value="1"/>
</dbReference>
<evidence type="ECO:0000256" key="1">
    <source>
        <dbReference type="ARBA" id="ARBA00006100"/>
    </source>
</evidence>
<evidence type="ECO:0000313" key="5">
    <source>
        <dbReference type="EMBL" id="AIS52165.1"/>
    </source>
</evidence>
<name>A0A097AQS5_THEKI</name>
<dbReference type="SMART" id="SM00729">
    <property type="entry name" value="Elp3"/>
    <property type="match status" value="1"/>
</dbReference>
<dbReference type="Pfam" id="PF06969">
    <property type="entry name" value="HemN_C"/>
    <property type="match status" value="1"/>
</dbReference>
<keyword evidence="5" id="KW-0560">Oxidoreductase</keyword>
<dbReference type="EMBL" id="CP009170">
    <property type="protein sequence ID" value="AIS52165.1"/>
    <property type="molecule type" value="Genomic_DNA"/>
</dbReference>
<dbReference type="InterPro" id="IPR006638">
    <property type="entry name" value="Elp3/MiaA/NifB-like_rSAM"/>
</dbReference>
<dbReference type="STRING" id="2325.TKV_c09880"/>
<keyword evidence="3" id="KW-0949">S-adenosyl-L-methionine</keyword>
<evidence type="ECO:0000256" key="2">
    <source>
        <dbReference type="ARBA" id="ARBA00017228"/>
    </source>
</evidence>
<dbReference type="InterPro" id="IPR023404">
    <property type="entry name" value="rSAM_horseshoe"/>
</dbReference>
<protein>
    <recommendedName>
        <fullName evidence="2 3">Heme chaperone HemW</fullName>
    </recommendedName>
</protein>
<dbReference type="SFLD" id="SFLDG01082">
    <property type="entry name" value="B12-binding_domain_containing"/>
    <property type="match status" value="1"/>
</dbReference>
<dbReference type="InterPro" id="IPR007197">
    <property type="entry name" value="rSAM"/>
</dbReference>
<organism evidence="5 6">
    <name type="scientific">Thermoanaerobacter kivui</name>
    <name type="common">Acetogenium kivui</name>
    <dbReference type="NCBI Taxonomy" id="2325"/>
    <lineage>
        <taxon>Bacteria</taxon>
        <taxon>Bacillati</taxon>
        <taxon>Bacillota</taxon>
        <taxon>Clostridia</taxon>
        <taxon>Thermoanaerobacterales</taxon>
        <taxon>Thermoanaerobacteraceae</taxon>
        <taxon>Thermoanaerobacter</taxon>
    </lineage>
</organism>
<sequence>MKAIGIYVHIPFCKRKCYYCDFNSYAGSDHLFDSYIEALLKEIALNSTRDYSIVSVYIGGGTPNLLPPSYIEKILNAVFRNFRLVENCEITIEMNPGLITEGKLKIYKSSGINRVSIGLQAFQNRLLKIIGRIHTKEEFLQNYELAKKYFDNINIDLIYALPTQTMEEWKNTLEEAVKLQPSHISTYSLILEPNTLFYKLYTEGKLPTVEEDIEIDMYHWAIEFLEKTGYIHYEISNFALPSFQCRHNMLYWSCGHYLGFGAGAHSYMENIRYNNIERIEDYIKHINEKGDATANKTVLTKQDEMAEFMFLGLRMMKGVCDKDFYKRFGVSLFDVYKEVIQKYNKEGLIEVDNMCVRLTKRGIDVSNIVFEEFLP</sequence>
<dbReference type="PROSITE" id="PS51918">
    <property type="entry name" value="RADICAL_SAM"/>
    <property type="match status" value="1"/>
</dbReference>
<reference evidence="6" key="1">
    <citation type="journal article" date="2015" name="Genome Announc.">
        <title>Whole-Genome Sequences of 80 Environmental and Clinical Isolates of Burkholderia pseudomallei.</title>
        <authorList>
            <person name="Johnson S.L."/>
            <person name="Baker A.L."/>
            <person name="Chain P.S."/>
            <person name="Currie B.J."/>
            <person name="Daligault H.E."/>
            <person name="Davenport K.W."/>
            <person name="Davis C.B."/>
            <person name="Inglis T.J."/>
            <person name="Kaestli M."/>
            <person name="Koren S."/>
            <person name="Mayo M."/>
            <person name="Merritt A.J."/>
            <person name="Price E.P."/>
            <person name="Sarovich D.S."/>
            <person name="Warner J."/>
            <person name="Rosovitz M.J."/>
        </authorList>
    </citation>
    <scope>NUCLEOTIDE SEQUENCE [LARGE SCALE GENOMIC DNA]</scope>
    <source>
        <strain evidence="6">DSM 2030</strain>
    </source>
</reference>
<dbReference type="OrthoDB" id="9808022at2"/>
<dbReference type="SUPFAM" id="SSF102114">
    <property type="entry name" value="Radical SAM enzymes"/>
    <property type="match status" value="1"/>
</dbReference>
<dbReference type="GO" id="GO:0051539">
    <property type="term" value="F:4 iron, 4 sulfur cluster binding"/>
    <property type="evidence" value="ECO:0007669"/>
    <property type="project" value="UniProtKB-UniRule"/>
</dbReference>
<dbReference type="Proteomes" id="UP000029669">
    <property type="component" value="Chromosome"/>
</dbReference>